<dbReference type="Gene3D" id="1.10.418.20">
    <property type="match status" value="2"/>
</dbReference>
<feature type="compositionally biased region" description="Basic residues" evidence="6">
    <location>
        <begin position="207"/>
        <end position="216"/>
    </location>
</feature>
<evidence type="ECO:0000313" key="8">
    <source>
        <dbReference type="EMBL" id="KAE8150181.1"/>
    </source>
</evidence>
<feature type="compositionally biased region" description="Polar residues" evidence="6">
    <location>
        <begin position="756"/>
        <end position="766"/>
    </location>
</feature>
<feature type="compositionally biased region" description="Basic and acidic residues" evidence="6">
    <location>
        <begin position="1188"/>
        <end position="1201"/>
    </location>
</feature>
<feature type="compositionally biased region" description="Polar residues" evidence="6">
    <location>
        <begin position="336"/>
        <end position="349"/>
    </location>
</feature>
<feature type="compositionally biased region" description="Polar residues" evidence="6">
    <location>
        <begin position="524"/>
        <end position="555"/>
    </location>
</feature>
<keyword evidence="2" id="KW-0597">Phosphoprotein</keyword>
<evidence type="ECO:0000313" key="9">
    <source>
        <dbReference type="Proteomes" id="UP000325780"/>
    </source>
</evidence>
<feature type="compositionally biased region" description="Low complexity" evidence="6">
    <location>
        <begin position="784"/>
        <end position="797"/>
    </location>
</feature>
<keyword evidence="5" id="KW-0378">Hydrolase</keyword>
<dbReference type="GO" id="GO:0006508">
    <property type="term" value="P:proteolysis"/>
    <property type="evidence" value="ECO:0007669"/>
    <property type="project" value="UniProtKB-KW"/>
</dbReference>
<feature type="compositionally biased region" description="Polar residues" evidence="6">
    <location>
        <begin position="1027"/>
        <end position="1050"/>
    </location>
</feature>
<evidence type="ECO:0000256" key="2">
    <source>
        <dbReference type="ARBA" id="ARBA00022553"/>
    </source>
</evidence>
<dbReference type="Pfam" id="PF02902">
    <property type="entry name" value="Peptidase_C48"/>
    <property type="match status" value="1"/>
</dbReference>
<reference evidence="8 9" key="1">
    <citation type="submission" date="2019-04" db="EMBL/GenBank/DDBJ databases">
        <title>Friends and foes A comparative genomics study of 23 Aspergillus species from section Flavi.</title>
        <authorList>
            <consortium name="DOE Joint Genome Institute"/>
            <person name="Kjaerbolling I."/>
            <person name="Vesth T."/>
            <person name="Frisvad J.C."/>
            <person name="Nybo J.L."/>
            <person name="Theobald S."/>
            <person name="Kildgaard S."/>
            <person name="Isbrandt T."/>
            <person name="Kuo A."/>
            <person name="Sato A."/>
            <person name="Lyhne E.K."/>
            <person name="Kogle M.E."/>
            <person name="Wiebenga A."/>
            <person name="Kun R.S."/>
            <person name="Lubbers R.J."/>
            <person name="Makela M.R."/>
            <person name="Barry K."/>
            <person name="Chovatia M."/>
            <person name="Clum A."/>
            <person name="Daum C."/>
            <person name="Haridas S."/>
            <person name="He G."/>
            <person name="LaButti K."/>
            <person name="Lipzen A."/>
            <person name="Mondo S."/>
            <person name="Riley R."/>
            <person name="Salamov A."/>
            <person name="Simmons B.A."/>
            <person name="Magnuson J.K."/>
            <person name="Henrissat B."/>
            <person name="Mortensen U.H."/>
            <person name="Larsen T.O."/>
            <person name="Devries R.P."/>
            <person name="Grigoriev I.V."/>
            <person name="Machida M."/>
            <person name="Baker S.E."/>
            <person name="Andersen M.R."/>
        </authorList>
    </citation>
    <scope>NUCLEOTIDE SEQUENCE [LARGE SCALE GENOMIC DNA]</scope>
    <source>
        <strain evidence="8 9">IBT 18842</strain>
    </source>
</reference>
<feature type="compositionally biased region" description="Polar residues" evidence="6">
    <location>
        <begin position="1129"/>
        <end position="1143"/>
    </location>
</feature>
<feature type="compositionally biased region" description="Basic and acidic residues" evidence="6">
    <location>
        <begin position="250"/>
        <end position="275"/>
    </location>
</feature>
<gene>
    <name evidence="8" type="ORF">BDV25DRAFT_154908</name>
</gene>
<feature type="compositionally biased region" description="Polar residues" evidence="6">
    <location>
        <begin position="164"/>
        <end position="174"/>
    </location>
</feature>
<feature type="domain" description="Ubiquitin-like protease family profile" evidence="7">
    <location>
        <begin position="642"/>
        <end position="962"/>
    </location>
</feature>
<proteinExistence type="inferred from homology"/>
<keyword evidence="3" id="KW-0645">Protease</keyword>
<keyword evidence="4" id="KW-0833">Ubl conjugation pathway</keyword>
<accession>A0A5N6TVT8</accession>
<dbReference type="AlphaFoldDB" id="A0A5N6TVT8"/>
<dbReference type="PANTHER" id="PTHR46896:SF3">
    <property type="entry name" value="FI06413P-RELATED"/>
    <property type="match status" value="1"/>
</dbReference>
<evidence type="ECO:0000256" key="5">
    <source>
        <dbReference type="ARBA" id="ARBA00022801"/>
    </source>
</evidence>
<dbReference type="PANTHER" id="PTHR46896">
    <property type="entry name" value="SENTRIN-SPECIFIC PROTEASE"/>
    <property type="match status" value="1"/>
</dbReference>
<dbReference type="GO" id="GO:0005737">
    <property type="term" value="C:cytoplasm"/>
    <property type="evidence" value="ECO:0007669"/>
    <property type="project" value="TreeGrafter"/>
</dbReference>
<feature type="region of interest" description="Disordered" evidence="6">
    <location>
        <begin position="753"/>
        <end position="891"/>
    </location>
</feature>
<feature type="compositionally biased region" description="Low complexity" evidence="6">
    <location>
        <begin position="590"/>
        <end position="602"/>
    </location>
</feature>
<feature type="compositionally biased region" description="Basic and acidic residues" evidence="6">
    <location>
        <begin position="114"/>
        <end position="123"/>
    </location>
</feature>
<feature type="compositionally biased region" description="Basic and acidic residues" evidence="6">
    <location>
        <begin position="315"/>
        <end position="335"/>
    </location>
</feature>
<evidence type="ECO:0000256" key="4">
    <source>
        <dbReference type="ARBA" id="ARBA00022786"/>
    </source>
</evidence>
<organism evidence="8 9">
    <name type="scientific">Aspergillus avenaceus</name>
    <dbReference type="NCBI Taxonomy" id="36643"/>
    <lineage>
        <taxon>Eukaryota</taxon>
        <taxon>Fungi</taxon>
        <taxon>Dikarya</taxon>
        <taxon>Ascomycota</taxon>
        <taxon>Pezizomycotina</taxon>
        <taxon>Eurotiomycetes</taxon>
        <taxon>Eurotiomycetidae</taxon>
        <taxon>Eurotiales</taxon>
        <taxon>Aspergillaceae</taxon>
        <taxon>Aspergillus</taxon>
        <taxon>Aspergillus subgen. Circumdati</taxon>
    </lineage>
</organism>
<feature type="compositionally biased region" description="Low complexity" evidence="6">
    <location>
        <begin position="1117"/>
        <end position="1128"/>
    </location>
</feature>
<feature type="compositionally biased region" description="Polar residues" evidence="6">
    <location>
        <begin position="238"/>
        <end position="249"/>
    </location>
</feature>
<dbReference type="GO" id="GO:0016926">
    <property type="term" value="P:protein desumoylation"/>
    <property type="evidence" value="ECO:0007669"/>
    <property type="project" value="TreeGrafter"/>
</dbReference>
<feature type="region of interest" description="Disordered" evidence="6">
    <location>
        <begin position="1"/>
        <end position="363"/>
    </location>
</feature>
<dbReference type="GO" id="GO:0005634">
    <property type="term" value="C:nucleus"/>
    <property type="evidence" value="ECO:0007669"/>
    <property type="project" value="TreeGrafter"/>
</dbReference>
<feature type="region of interest" description="Disordered" evidence="6">
    <location>
        <begin position="1027"/>
        <end position="1097"/>
    </location>
</feature>
<dbReference type="Gene3D" id="3.30.310.130">
    <property type="entry name" value="Ubiquitin-related"/>
    <property type="match status" value="1"/>
</dbReference>
<feature type="compositionally biased region" description="Polar residues" evidence="6">
    <location>
        <begin position="567"/>
        <end position="577"/>
    </location>
</feature>
<keyword evidence="9" id="KW-1185">Reference proteome</keyword>
<dbReference type="SUPFAM" id="SSF54001">
    <property type="entry name" value="Cysteine proteinases"/>
    <property type="match status" value="1"/>
</dbReference>
<protein>
    <recommendedName>
        <fullName evidence="7">Ubiquitin-like protease family profile domain-containing protein</fullName>
    </recommendedName>
</protein>
<dbReference type="InterPro" id="IPR038765">
    <property type="entry name" value="Papain-like_cys_pep_sf"/>
</dbReference>
<dbReference type="Proteomes" id="UP000325780">
    <property type="component" value="Unassembled WGS sequence"/>
</dbReference>
<feature type="compositionally biased region" description="Polar residues" evidence="6">
    <location>
        <begin position="56"/>
        <end position="67"/>
    </location>
</feature>
<feature type="compositionally biased region" description="Polar residues" evidence="6">
    <location>
        <begin position="132"/>
        <end position="142"/>
    </location>
</feature>
<comment type="similarity">
    <text evidence="1">Belongs to the peptidase C48 family.</text>
</comment>
<dbReference type="OrthoDB" id="442460at2759"/>
<feature type="compositionally biased region" description="Low complexity" evidence="6">
    <location>
        <begin position="100"/>
        <end position="113"/>
    </location>
</feature>
<feature type="region of interest" description="Disordered" evidence="6">
    <location>
        <begin position="500"/>
        <end position="602"/>
    </location>
</feature>
<sequence>MTSQRKSRSDFTDAETGSNRDEKPTPTQKPQTDEERLFPTFARSSSGGVPIKPGSAGQTYKSKNKQNIPAGLKPIDTLSKRSRESGPVRAQGKPSRRNAGKPSSGGSLLPSEGKAQHEEQERPPKRRRRGSQDSISGKTINISDDDVVEQVIPPDDLSIPGPSSRLSPTLSQHSGRTKLWDLNSKRNSRGVSEYRDVQRNVELPRSSNRHLKRHIRFPSEDNLTEQFTENAAKERRAQSSNVHTQPNNLERSDRAPRQEIMESVEIHPHTPDEKPLGTSSPKRGVETNWKSALNSRESPDELQGDATVGPAPLSLDRKSENTNSPGEKRGRREIGQRSSPADIQPTVFTESRKTKKKKAQHPESKFSLKYFDATFLRFGDLEHVSNGATDPFKFAVEKGNGPVSINFLSQDKKVPLEKLMKILQGESPSCHARLEFLKKSTDNGVMDIIFVSRQEQETFCNLITGLCFPQVKLVGKDGEWLEKAFSRTAEETKSFFFGSKRRTENIPDKSTPTPGTIKRVKLSDSLQDSYRNTAGQKEASGTASRGTILPSSATESLDAPDPDSTQKHTSGPKQENTVEIPVKKFIPDVSSSRATRSMSRRAPATVVCDDDYDDDILPTEPEGNGKRWHKPLVYPRLGKKKAEVNANDRERLRENEFLNDNLISFYIRFLEDHLDRTNKEAAKRVYFFNSYFFSTLTNLKGKRSVNYEGVQKWTRTVDIFAFDYIVVPINEDAHWYVAIICNLPRLEGISNEGTEDVQSSKNNPTAPYTGVREIPETPEPSTNTSAATETESSQEQAGQVNKSELARQSLESISLKDTADGREGDSDNLPTEWPEQEENLAFSPAKFSSPSGKVQSDEKLDSNGAPRLPEPARKGVEGTASGKPRGPKRNINQPVIITFDSLNFTRSPTIGILRDYLYAEAKSKRGIDIDKKLIKGMKAQGNPLQRNWSDCGLYLLAYLEKFVQDPDTFIREFIKREMKEEYWPRLRSGLLRRRLRDFLDQLHDEQSLLVLGKLDGNVMADQQPINYLLGSSSDSSPNKEMQTTGAQTNPRDAKPGIQEAATDQASPTTNNVQRLKHAETSAQKMAANSEKPSDAGPEVCVQKVVDDSGAVVQVPDSQEQVQQVGSSSAGTLEGNQPRPTSSAVAELVDDSDCVYVEPDAPGKATESEKPAKNPTVEVQIIKSPTSTRENERTTKPKRKSD</sequence>
<dbReference type="GO" id="GO:0070139">
    <property type="term" value="F:SUMO-specific endopeptidase activity"/>
    <property type="evidence" value="ECO:0007669"/>
    <property type="project" value="TreeGrafter"/>
</dbReference>
<evidence type="ECO:0000256" key="3">
    <source>
        <dbReference type="ARBA" id="ARBA00022670"/>
    </source>
</evidence>
<dbReference type="EMBL" id="ML742101">
    <property type="protein sequence ID" value="KAE8150181.1"/>
    <property type="molecule type" value="Genomic_DNA"/>
</dbReference>
<evidence type="ECO:0000256" key="6">
    <source>
        <dbReference type="SAM" id="MobiDB-lite"/>
    </source>
</evidence>
<evidence type="ECO:0000256" key="1">
    <source>
        <dbReference type="ARBA" id="ARBA00005234"/>
    </source>
</evidence>
<name>A0A5N6TVT8_ASPAV</name>
<evidence type="ECO:0000259" key="7">
    <source>
        <dbReference type="PROSITE" id="PS50600"/>
    </source>
</evidence>
<dbReference type="PROSITE" id="PS50600">
    <property type="entry name" value="ULP_PROTEASE"/>
    <property type="match status" value="1"/>
</dbReference>
<feature type="region of interest" description="Disordered" evidence="6">
    <location>
        <begin position="1115"/>
        <end position="1201"/>
    </location>
</feature>
<feature type="compositionally biased region" description="Polar residues" evidence="6">
    <location>
        <begin position="1061"/>
        <end position="1073"/>
    </location>
</feature>
<dbReference type="InterPro" id="IPR051947">
    <property type="entry name" value="Sentrin-specific_protease"/>
</dbReference>
<dbReference type="InterPro" id="IPR003653">
    <property type="entry name" value="Peptidase_C48_C"/>
</dbReference>